<feature type="compositionally biased region" description="Polar residues" evidence="1">
    <location>
        <begin position="231"/>
        <end position="241"/>
    </location>
</feature>
<sequence>MEGVVEIEQARNSSQSAHDTGAEATSAATQSLGIVSADDLGFQSLWPWELHRRLQNDKTYHHQPKEPLTTPIFTTANERDGGNNKDAQSSPSSCTDSGPPSVPQSDLQQQGGFLVSRGADPSTSMSDTHLEQPVVEQTSSQDVGTPLKTTTSSLSDGGQMTEQQHLAGRNNAGDMEAGVEPQPVGPHLPDPENGSSNDGNSSVSAPPDELSQEARYDPEQRLGDGHGAATPPTQESLTQQPYGPVGVDQEPSLPGTLMPLQ</sequence>
<proteinExistence type="predicted"/>
<keyword evidence="3" id="KW-1185">Reference proteome</keyword>
<name>A0A9P6QD53_9FUNG</name>
<feature type="compositionally biased region" description="Low complexity" evidence="1">
    <location>
        <begin position="193"/>
        <end position="204"/>
    </location>
</feature>
<feature type="compositionally biased region" description="Polar residues" evidence="1">
    <location>
        <begin position="135"/>
        <end position="164"/>
    </location>
</feature>
<gene>
    <name evidence="2" type="ORF">DFQ27_001994</name>
</gene>
<feature type="compositionally biased region" description="Polar residues" evidence="1">
    <location>
        <begin position="85"/>
        <end position="111"/>
    </location>
</feature>
<evidence type="ECO:0000313" key="3">
    <source>
        <dbReference type="Proteomes" id="UP000807716"/>
    </source>
</evidence>
<dbReference type="EMBL" id="JAAAJB010000171">
    <property type="protein sequence ID" value="KAG0262999.1"/>
    <property type="molecule type" value="Genomic_DNA"/>
</dbReference>
<feature type="compositionally biased region" description="Basic and acidic residues" evidence="1">
    <location>
        <begin position="212"/>
        <end position="224"/>
    </location>
</feature>
<dbReference type="Proteomes" id="UP000807716">
    <property type="component" value="Unassembled WGS sequence"/>
</dbReference>
<feature type="region of interest" description="Disordered" evidence="1">
    <location>
        <begin position="1"/>
        <end position="27"/>
    </location>
</feature>
<dbReference type="AlphaFoldDB" id="A0A9P6QD53"/>
<accession>A0A9P6QD53</accession>
<protein>
    <submittedName>
        <fullName evidence="2">Uncharacterized protein</fullName>
    </submittedName>
</protein>
<reference evidence="2" key="1">
    <citation type="journal article" date="2020" name="Fungal Divers.">
        <title>Resolving the Mortierellaceae phylogeny through synthesis of multi-gene phylogenetics and phylogenomics.</title>
        <authorList>
            <person name="Vandepol N."/>
            <person name="Liber J."/>
            <person name="Desiro A."/>
            <person name="Na H."/>
            <person name="Kennedy M."/>
            <person name="Barry K."/>
            <person name="Grigoriev I.V."/>
            <person name="Miller A.N."/>
            <person name="O'Donnell K."/>
            <person name="Stajich J.E."/>
            <person name="Bonito G."/>
        </authorList>
    </citation>
    <scope>NUCLEOTIDE SEQUENCE</scope>
    <source>
        <strain evidence="2">BC1065</strain>
    </source>
</reference>
<feature type="region of interest" description="Disordered" evidence="1">
    <location>
        <begin position="57"/>
        <end position="261"/>
    </location>
</feature>
<organism evidence="2 3">
    <name type="scientific">Actinomortierella ambigua</name>
    <dbReference type="NCBI Taxonomy" id="1343610"/>
    <lineage>
        <taxon>Eukaryota</taxon>
        <taxon>Fungi</taxon>
        <taxon>Fungi incertae sedis</taxon>
        <taxon>Mucoromycota</taxon>
        <taxon>Mortierellomycotina</taxon>
        <taxon>Mortierellomycetes</taxon>
        <taxon>Mortierellales</taxon>
        <taxon>Mortierellaceae</taxon>
        <taxon>Actinomortierella</taxon>
    </lineage>
</organism>
<evidence type="ECO:0000256" key="1">
    <source>
        <dbReference type="SAM" id="MobiDB-lite"/>
    </source>
</evidence>
<evidence type="ECO:0000313" key="2">
    <source>
        <dbReference type="EMBL" id="KAG0262999.1"/>
    </source>
</evidence>
<comment type="caution">
    <text evidence="2">The sequence shown here is derived from an EMBL/GenBank/DDBJ whole genome shotgun (WGS) entry which is preliminary data.</text>
</comment>